<sequence length="75" mass="8778">MKCIEKYGKVLLQMLSPSKPLSLAVLEMWPCPSSLRLHSAPTSMTIWPSESDKIQKNRKKYKAEEEQWKRRPSVF</sequence>
<organism evidence="1 2">
    <name type="scientific">Sphaerodactylus townsendi</name>
    <dbReference type="NCBI Taxonomy" id="933632"/>
    <lineage>
        <taxon>Eukaryota</taxon>
        <taxon>Metazoa</taxon>
        <taxon>Chordata</taxon>
        <taxon>Craniata</taxon>
        <taxon>Vertebrata</taxon>
        <taxon>Euteleostomi</taxon>
        <taxon>Lepidosauria</taxon>
        <taxon>Squamata</taxon>
        <taxon>Bifurcata</taxon>
        <taxon>Gekkota</taxon>
        <taxon>Sphaerodactylidae</taxon>
        <taxon>Sphaerodactylus</taxon>
    </lineage>
</organism>
<evidence type="ECO:0000313" key="1">
    <source>
        <dbReference type="EMBL" id="KAH7994461.1"/>
    </source>
</evidence>
<keyword evidence="2" id="KW-1185">Reference proteome</keyword>
<dbReference type="Proteomes" id="UP000827872">
    <property type="component" value="Linkage Group LG07"/>
</dbReference>
<evidence type="ECO:0000313" key="2">
    <source>
        <dbReference type="Proteomes" id="UP000827872"/>
    </source>
</evidence>
<proteinExistence type="predicted"/>
<reference evidence="1" key="1">
    <citation type="submission" date="2021-08" db="EMBL/GenBank/DDBJ databases">
        <title>The first chromosome-level gecko genome reveals the dynamic sex chromosomes of Neotropical dwarf geckos (Sphaerodactylidae: Sphaerodactylus).</title>
        <authorList>
            <person name="Pinto B.J."/>
            <person name="Keating S.E."/>
            <person name="Gamble T."/>
        </authorList>
    </citation>
    <scope>NUCLEOTIDE SEQUENCE</scope>
    <source>
        <strain evidence="1">TG3544</strain>
    </source>
</reference>
<dbReference type="EMBL" id="CM037620">
    <property type="protein sequence ID" value="KAH7994461.1"/>
    <property type="molecule type" value="Genomic_DNA"/>
</dbReference>
<accession>A0ACB8EP98</accession>
<protein>
    <submittedName>
        <fullName evidence="1">Uncharacterized protein</fullName>
    </submittedName>
</protein>
<comment type="caution">
    <text evidence="1">The sequence shown here is derived from an EMBL/GenBank/DDBJ whole genome shotgun (WGS) entry which is preliminary data.</text>
</comment>
<gene>
    <name evidence="1" type="ORF">K3G42_007625</name>
</gene>
<name>A0ACB8EP98_9SAUR</name>